<dbReference type="OrthoDB" id="1872379at2759"/>
<proteinExistence type="predicted"/>
<gene>
    <name evidence="2" type="primary">TTC1</name>
    <name evidence="2" type="ORF">FJT64_000035</name>
</gene>
<sequence length="260" mass="27393">MAPDGVGRDLSVSEAPAAPWVAGQGDWDESEGDERPRASQSSEADSSESGSTPETMARSWHVLESSEPAAAAAAAGSPLDEAAPRPAGAAPDMAQLADAVADSQSRPASDSERSPDDSERSPDDSERSPDDSERSPDPSAAADAPAAAGAAARDSDDDGELMTDPDAVDEAALRQLDEQQTEEEREERRQRAALLKADGNQLYAAACRAVMLSNRAACRARADDEAGALADCSRALELDPGYARPLQRRAEIYERTERLD</sequence>
<dbReference type="InterPro" id="IPR011990">
    <property type="entry name" value="TPR-like_helical_dom_sf"/>
</dbReference>
<feature type="compositionally biased region" description="Low complexity" evidence="1">
    <location>
        <begin position="65"/>
        <end position="81"/>
    </location>
</feature>
<feature type="compositionally biased region" description="Acidic residues" evidence="1">
    <location>
        <begin position="155"/>
        <end position="169"/>
    </location>
</feature>
<keyword evidence="3" id="KW-1185">Reference proteome</keyword>
<feature type="region of interest" description="Disordered" evidence="1">
    <location>
        <begin position="1"/>
        <end position="189"/>
    </location>
</feature>
<evidence type="ECO:0000256" key="1">
    <source>
        <dbReference type="SAM" id="MobiDB-lite"/>
    </source>
</evidence>
<reference evidence="2 3" key="1">
    <citation type="submission" date="2019-07" db="EMBL/GenBank/DDBJ databases">
        <title>Draft genome assembly of a fouling barnacle, Amphibalanus amphitrite (Darwin, 1854): The first reference genome for Thecostraca.</title>
        <authorList>
            <person name="Kim W."/>
        </authorList>
    </citation>
    <scope>NUCLEOTIDE SEQUENCE [LARGE SCALE GENOMIC DNA]</scope>
    <source>
        <strain evidence="2">SNU_AA5</strain>
        <tissue evidence="2">Soma without cirri and trophi</tissue>
    </source>
</reference>
<dbReference type="AlphaFoldDB" id="A0A6A4XFA4"/>
<dbReference type="Proteomes" id="UP000440578">
    <property type="component" value="Unassembled WGS sequence"/>
</dbReference>
<dbReference type="Gene3D" id="1.25.40.10">
    <property type="entry name" value="Tetratricopeptide repeat domain"/>
    <property type="match status" value="1"/>
</dbReference>
<protein>
    <submittedName>
        <fullName evidence="2">Tetratricopeptide repeat protein 1</fullName>
    </submittedName>
</protein>
<organism evidence="2 3">
    <name type="scientific">Amphibalanus amphitrite</name>
    <name type="common">Striped barnacle</name>
    <name type="synonym">Balanus amphitrite</name>
    <dbReference type="NCBI Taxonomy" id="1232801"/>
    <lineage>
        <taxon>Eukaryota</taxon>
        <taxon>Metazoa</taxon>
        <taxon>Ecdysozoa</taxon>
        <taxon>Arthropoda</taxon>
        <taxon>Crustacea</taxon>
        <taxon>Multicrustacea</taxon>
        <taxon>Cirripedia</taxon>
        <taxon>Thoracica</taxon>
        <taxon>Thoracicalcarea</taxon>
        <taxon>Balanomorpha</taxon>
        <taxon>Balanoidea</taxon>
        <taxon>Balanidae</taxon>
        <taxon>Amphibalaninae</taxon>
        <taxon>Amphibalanus</taxon>
    </lineage>
</organism>
<comment type="caution">
    <text evidence="2">The sequence shown here is derived from an EMBL/GenBank/DDBJ whole genome shotgun (WGS) entry which is preliminary data.</text>
</comment>
<feature type="compositionally biased region" description="Low complexity" evidence="1">
    <location>
        <begin position="38"/>
        <end position="51"/>
    </location>
</feature>
<dbReference type="EMBL" id="VIIS01000001">
    <property type="protein sequence ID" value="KAF0314764.1"/>
    <property type="molecule type" value="Genomic_DNA"/>
</dbReference>
<feature type="compositionally biased region" description="Basic and acidic residues" evidence="1">
    <location>
        <begin position="109"/>
        <end position="136"/>
    </location>
</feature>
<dbReference type="PANTHER" id="PTHR46014">
    <property type="entry name" value="TETRATRICOPEPTIDE REPEAT PROTEIN 1"/>
    <property type="match status" value="1"/>
</dbReference>
<feature type="compositionally biased region" description="Low complexity" evidence="1">
    <location>
        <begin position="137"/>
        <end position="152"/>
    </location>
</feature>
<evidence type="ECO:0000313" key="2">
    <source>
        <dbReference type="EMBL" id="KAF0314764.1"/>
    </source>
</evidence>
<name>A0A6A4XFA4_AMPAM</name>
<dbReference type="InterPro" id="IPR052769">
    <property type="entry name" value="TPR_domain_protein"/>
</dbReference>
<accession>A0A6A4XFA4</accession>
<evidence type="ECO:0000313" key="3">
    <source>
        <dbReference type="Proteomes" id="UP000440578"/>
    </source>
</evidence>
<dbReference type="SUPFAM" id="SSF48452">
    <property type="entry name" value="TPR-like"/>
    <property type="match status" value="1"/>
</dbReference>
<dbReference type="PANTHER" id="PTHR46014:SF1">
    <property type="entry name" value="TETRATRICOPEPTIDE REPEAT PROTEIN 1"/>
    <property type="match status" value="1"/>
</dbReference>